<dbReference type="Proteomes" id="UP000609121">
    <property type="component" value="Unassembled WGS sequence"/>
</dbReference>
<evidence type="ECO:0000256" key="1">
    <source>
        <dbReference type="ARBA" id="ARBA00009437"/>
    </source>
</evidence>
<dbReference type="SUPFAM" id="SSF46785">
    <property type="entry name" value="Winged helix' DNA-binding domain"/>
    <property type="match status" value="1"/>
</dbReference>
<protein>
    <submittedName>
        <fullName evidence="6">LysR family transcriptional regulator</fullName>
    </submittedName>
</protein>
<dbReference type="GO" id="GO:0009089">
    <property type="term" value="P:lysine biosynthetic process via diaminopimelate"/>
    <property type="evidence" value="ECO:0007669"/>
    <property type="project" value="TreeGrafter"/>
</dbReference>
<dbReference type="GO" id="GO:0043565">
    <property type="term" value="F:sequence-specific DNA binding"/>
    <property type="evidence" value="ECO:0007669"/>
    <property type="project" value="TreeGrafter"/>
</dbReference>
<dbReference type="InterPro" id="IPR000847">
    <property type="entry name" value="LysR_HTH_N"/>
</dbReference>
<dbReference type="EMBL" id="JACVXA010000007">
    <property type="protein sequence ID" value="MBE3637256.1"/>
    <property type="molecule type" value="Genomic_DNA"/>
</dbReference>
<evidence type="ECO:0000256" key="2">
    <source>
        <dbReference type="ARBA" id="ARBA00023015"/>
    </source>
</evidence>
<dbReference type="Gene3D" id="3.40.190.290">
    <property type="match status" value="1"/>
</dbReference>
<dbReference type="GO" id="GO:0003700">
    <property type="term" value="F:DNA-binding transcription factor activity"/>
    <property type="evidence" value="ECO:0007669"/>
    <property type="project" value="InterPro"/>
</dbReference>
<comment type="caution">
    <text evidence="6">The sequence shown here is derived from an EMBL/GenBank/DDBJ whole genome shotgun (WGS) entry which is preliminary data.</text>
</comment>
<dbReference type="SUPFAM" id="SSF53850">
    <property type="entry name" value="Periplasmic binding protein-like II"/>
    <property type="match status" value="1"/>
</dbReference>
<dbReference type="Pfam" id="PF03466">
    <property type="entry name" value="LysR_substrate"/>
    <property type="match status" value="1"/>
</dbReference>
<comment type="similarity">
    <text evidence="1">Belongs to the LysR transcriptional regulatory family.</text>
</comment>
<evidence type="ECO:0000256" key="4">
    <source>
        <dbReference type="ARBA" id="ARBA00023163"/>
    </source>
</evidence>
<sequence>MRLRQIEVFFAIWRNGSVTAAAEELAISQSSVSKTLKHAEQSLGFELFHRVRGKLVLSEEGEILLNDAARIFESLEQMRGRAAGLRHGLSRSVRIVCLPSLGQWLVPQAVVAFHRRFPEVALEITTKHEGEMLEGVRAREYDLAFTFGPPGLAPHMAGLGSDLVAEGQMVHIQPGRGGWAAPVTLAEIDVSSLIVLSGRHFLGTLLRDELRSRGLPERPRLMVQTYSVARELIANGVGSCIVDEFTAITRPINVRIRPIRPHIRFGIHLYRREGTALSRHERAFLDIFRDLAKTAERH</sequence>
<evidence type="ECO:0000313" key="6">
    <source>
        <dbReference type="EMBL" id="MBE3637256.1"/>
    </source>
</evidence>
<feature type="domain" description="HTH lysR-type" evidence="5">
    <location>
        <begin position="1"/>
        <end position="58"/>
    </location>
</feature>
<dbReference type="PANTHER" id="PTHR30427:SF1">
    <property type="entry name" value="TRANSCRIPTIONAL ACTIVATOR PROTEIN LYSR"/>
    <property type="match status" value="1"/>
</dbReference>
<name>A0A8J6Z772_9RHOB</name>
<dbReference type="InterPro" id="IPR036390">
    <property type="entry name" value="WH_DNA-bd_sf"/>
</dbReference>
<dbReference type="PROSITE" id="PS50931">
    <property type="entry name" value="HTH_LYSR"/>
    <property type="match status" value="1"/>
</dbReference>
<dbReference type="GO" id="GO:0010628">
    <property type="term" value="P:positive regulation of gene expression"/>
    <property type="evidence" value="ECO:0007669"/>
    <property type="project" value="TreeGrafter"/>
</dbReference>
<keyword evidence="4" id="KW-0804">Transcription</keyword>
<reference evidence="6" key="1">
    <citation type="submission" date="2020-09" db="EMBL/GenBank/DDBJ databases">
        <title>A novel bacterium of genus Mangrovicoccus, isolated from South China Sea.</title>
        <authorList>
            <person name="Huang H."/>
            <person name="Mo K."/>
            <person name="Hu Y."/>
        </authorList>
    </citation>
    <scope>NUCLEOTIDE SEQUENCE</scope>
    <source>
        <strain evidence="6">HB182678</strain>
    </source>
</reference>
<dbReference type="InterPro" id="IPR005119">
    <property type="entry name" value="LysR_subst-bd"/>
</dbReference>
<accession>A0A8J6Z772</accession>
<evidence type="ECO:0000313" key="7">
    <source>
        <dbReference type="Proteomes" id="UP000609121"/>
    </source>
</evidence>
<dbReference type="Gene3D" id="1.10.10.10">
    <property type="entry name" value="Winged helix-like DNA-binding domain superfamily/Winged helix DNA-binding domain"/>
    <property type="match status" value="1"/>
</dbReference>
<evidence type="ECO:0000259" key="5">
    <source>
        <dbReference type="PROSITE" id="PS50931"/>
    </source>
</evidence>
<evidence type="ECO:0000256" key="3">
    <source>
        <dbReference type="ARBA" id="ARBA00023125"/>
    </source>
</evidence>
<keyword evidence="7" id="KW-1185">Reference proteome</keyword>
<organism evidence="6 7">
    <name type="scientific">Mangrovicoccus algicola</name>
    <dbReference type="NCBI Taxonomy" id="2771008"/>
    <lineage>
        <taxon>Bacteria</taxon>
        <taxon>Pseudomonadati</taxon>
        <taxon>Pseudomonadota</taxon>
        <taxon>Alphaproteobacteria</taxon>
        <taxon>Rhodobacterales</taxon>
        <taxon>Paracoccaceae</taxon>
        <taxon>Mangrovicoccus</taxon>
    </lineage>
</organism>
<dbReference type="PANTHER" id="PTHR30427">
    <property type="entry name" value="TRANSCRIPTIONAL ACTIVATOR PROTEIN LYSR"/>
    <property type="match status" value="1"/>
</dbReference>
<dbReference type="AlphaFoldDB" id="A0A8J6Z772"/>
<dbReference type="FunFam" id="1.10.10.10:FF:000001">
    <property type="entry name" value="LysR family transcriptional regulator"/>
    <property type="match status" value="1"/>
</dbReference>
<keyword evidence="3" id="KW-0238">DNA-binding</keyword>
<keyword evidence="2" id="KW-0805">Transcription regulation</keyword>
<dbReference type="PRINTS" id="PR00039">
    <property type="entry name" value="HTHLYSR"/>
</dbReference>
<dbReference type="RefSeq" id="WP_193179645.1">
    <property type="nucleotide sequence ID" value="NZ_JACVXA010000007.1"/>
</dbReference>
<dbReference type="InterPro" id="IPR036388">
    <property type="entry name" value="WH-like_DNA-bd_sf"/>
</dbReference>
<dbReference type="Pfam" id="PF00126">
    <property type="entry name" value="HTH_1"/>
    <property type="match status" value="1"/>
</dbReference>
<proteinExistence type="inferred from homology"/>
<gene>
    <name evidence="6" type="ORF">ICN82_03455</name>
</gene>